<dbReference type="InterPro" id="IPR036390">
    <property type="entry name" value="WH_DNA-bd_sf"/>
</dbReference>
<protein>
    <submittedName>
        <fullName evidence="5">Winged helix-turn-helix domain-containing protein</fullName>
    </submittedName>
</protein>
<name>A0ABW2GU06_9ACTN</name>
<organism evidence="5 6">
    <name type="scientific">Catellatospora aurea</name>
    <dbReference type="NCBI Taxonomy" id="1337874"/>
    <lineage>
        <taxon>Bacteria</taxon>
        <taxon>Bacillati</taxon>
        <taxon>Actinomycetota</taxon>
        <taxon>Actinomycetes</taxon>
        <taxon>Micromonosporales</taxon>
        <taxon>Micromonosporaceae</taxon>
        <taxon>Catellatospora</taxon>
    </lineage>
</organism>
<dbReference type="Gene3D" id="1.10.10.10">
    <property type="entry name" value="Winged helix-like DNA-binding domain superfamily/Winged helix DNA-binding domain"/>
    <property type="match status" value="1"/>
</dbReference>
<evidence type="ECO:0000256" key="1">
    <source>
        <dbReference type="ARBA" id="ARBA00023015"/>
    </source>
</evidence>
<evidence type="ECO:0000259" key="4">
    <source>
        <dbReference type="PROSITE" id="PS50949"/>
    </source>
</evidence>
<sequence>MPAIPMSSTQIAQDITARIQSGEYPPGSQLPTIAALADLYNVSDGTISRVMIVLRTQGTVIGVPGRGTFVPDKE</sequence>
<evidence type="ECO:0000256" key="3">
    <source>
        <dbReference type="ARBA" id="ARBA00023163"/>
    </source>
</evidence>
<reference evidence="6" key="1">
    <citation type="journal article" date="2019" name="Int. J. Syst. Evol. Microbiol.">
        <title>The Global Catalogue of Microorganisms (GCM) 10K type strain sequencing project: providing services to taxonomists for standard genome sequencing and annotation.</title>
        <authorList>
            <consortium name="The Broad Institute Genomics Platform"/>
            <consortium name="The Broad Institute Genome Sequencing Center for Infectious Disease"/>
            <person name="Wu L."/>
            <person name="Ma J."/>
        </authorList>
    </citation>
    <scope>NUCLEOTIDE SEQUENCE [LARGE SCALE GENOMIC DNA]</scope>
    <source>
        <strain evidence="6">CGMCC 1.9106</strain>
    </source>
</reference>
<dbReference type="EMBL" id="JBHTAC010000005">
    <property type="protein sequence ID" value="MFC7242335.1"/>
    <property type="molecule type" value="Genomic_DNA"/>
</dbReference>
<evidence type="ECO:0000256" key="2">
    <source>
        <dbReference type="ARBA" id="ARBA00023125"/>
    </source>
</evidence>
<dbReference type="InterPro" id="IPR050679">
    <property type="entry name" value="Bact_HTH_transcr_reg"/>
</dbReference>
<keyword evidence="2" id="KW-0238">DNA-binding</keyword>
<evidence type="ECO:0000313" key="5">
    <source>
        <dbReference type="EMBL" id="MFC7242335.1"/>
    </source>
</evidence>
<keyword evidence="1" id="KW-0805">Transcription regulation</keyword>
<dbReference type="SUPFAM" id="SSF46785">
    <property type="entry name" value="Winged helix' DNA-binding domain"/>
    <property type="match status" value="1"/>
</dbReference>
<dbReference type="PANTHER" id="PTHR44846:SF17">
    <property type="entry name" value="GNTR-FAMILY TRANSCRIPTIONAL REGULATOR"/>
    <property type="match status" value="1"/>
</dbReference>
<evidence type="ECO:0000313" key="6">
    <source>
        <dbReference type="Proteomes" id="UP001596392"/>
    </source>
</evidence>
<comment type="caution">
    <text evidence="5">The sequence shown here is derived from an EMBL/GenBank/DDBJ whole genome shotgun (WGS) entry which is preliminary data.</text>
</comment>
<keyword evidence="3" id="KW-0804">Transcription</keyword>
<accession>A0ABW2GU06</accession>
<dbReference type="PANTHER" id="PTHR44846">
    <property type="entry name" value="MANNOSYL-D-GLYCERATE TRANSPORT/METABOLISM SYSTEM REPRESSOR MNGR-RELATED"/>
    <property type="match status" value="1"/>
</dbReference>
<dbReference type="SMART" id="SM00345">
    <property type="entry name" value="HTH_GNTR"/>
    <property type="match status" value="1"/>
</dbReference>
<dbReference type="PROSITE" id="PS50949">
    <property type="entry name" value="HTH_GNTR"/>
    <property type="match status" value="1"/>
</dbReference>
<dbReference type="Pfam" id="PF00392">
    <property type="entry name" value="GntR"/>
    <property type="match status" value="1"/>
</dbReference>
<dbReference type="RefSeq" id="WP_376805738.1">
    <property type="nucleotide sequence ID" value="NZ_JBHTAC010000005.1"/>
</dbReference>
<dbReference type="InterPro" id="IPR036388">
    <property type="entry name" value="WH-like_DNA-bd_sf"/>
</dbReference>
<proteinExistence type="predicted"/>
<keyword evidence="6" id="KW-1185">Reference proteome</keyword>
<gene>
    <name evidence="5" type="ORF">ACFQO7_07555</name>
</gene>
<dbReference type="Proteomes" id="UP001596392">
    <property type="component" value="Unassembled WGS sequence"/>
</dbReference>
<feature type="domain" description="HTH gntR-type" evidence="4">
    <location>
        <begin position="5"/>
        <end position="73"/>
    </location>
</feature>
<dbReference type="InterPro" id="IPR000524">
    <property type="entry name" value="Tscrpt_reg_HTH_GntR"/>
</dbReference>
<dbReference type="CDD" id="cd07377">
    <property type="entry name" value="WHTH_GntR"/>
    <property type="match status" value="1"/>
</dbReference>